<evidence type="ECO:0000256" key="2">
    <source>
        <dbReference type="SAM" id="MobiDB-lite"/>
    </source>
</evidence>
<accession>A0A328FFP1</accession>
<dbReference type="EMBL" id="CP036313">
    <property type="protein sequence ID" value="QBH12624.1"/>
    <property type="molecule type" value="Genomic_DNA"/>
</dbReference>
<feature type="region of interest" description="Disordered" evidence="2">
    <location>
        <begin position="72"/>
        <end position="93"/>
    </location>
</feature>
<evidence type="ECO:0000313" key="7">
    <source>
        <dbReference type="Proteomes" id="UP000293902"/>
    </source>
</evidence>
<reference evidence="4 7" key="2">
    <citation type="submission" date="2019-02" db="EMBL/GenBank/DDBJ databases">
        <title>Complete genome sequence of Desulfobacter hydrogenophilus AcRS1.</title>
        <authorList>
            <person name="Marietou A."/>
            <person name="Lund M.B."/>
            <person name="Marshall I.P.G."/>
            <person name="Schreiber L."/>
            <person name="Jorgensen B."/>
        </authorList>
    </citation>
    <scope>NUCLEOTIDE SEQUENCE [LARGE SCALE GENOMIC DNA]</scope>
    <source>
        <strain evidence="4 7">AcRS1</strain>
    </source>
</reference>
<organism evidence="5 6">
    <name type="scientific">Desulfobacter hydrogenophilus</name>
    <dbReference type="NCBI Taxonomy" id="2291"/>
    <lineage>
        <taxon>Bacteria</taxon>
        <taxon>Pseudomonadati</taxon>
        <taxon>Thermodesulfobacteriota</taxon>
        <taxon>Desulfobacteria</taxon>
        <taxon>Desulfobacterales</taxon>
        <taxon>Desulfobacteraceae</taxon>
        <taxon>Desulfobacter</taxon>
    </lineage>
</organism>
<dbReference type="SMART" id="SM00360">
    <property type="entry name" value="RRM"/>
    <property type="match status" value="1"/>
</dbReference>
<dbReference type="RefSeq" id="WP_111953860.1">
    <property type="nucleotide sequence ID" value="NZ_CP036313.1"/>
</dbReference>
<dbReference type="SUPFAM" id="SSF54928">
    <property type="entry name" value="RNA-binding domain, RBD"/>
    <property type="match status" value="1"/>
</dbReference>
<gene>
    <name evidence="5" type="ORF">DO021_03755</name>
    <name evidence="4" type="ORF">EYB58_06720</name>
</gene>
<dbReference type="PANTHER" id="PTHR48027">
    <property type="entry name" value="HETEROGENEOUS NUCLEAR RIBONUCLEOPROTEIN 87F-RELATED"/>
    <property type="match status" value="1"/>
</dbReference>
<evidence type="ECO:0000313" key="4">
    <source>
        <dbReference type="EMBL" id="QBH12624.1"/>
    </source>
</evidence>
<dbReference type="InterPro" id="IPR035979">
    <property type="entry name" value="RBD_domain_sf"/>
</dbReference>
<dbReference type="InterPro" id="IPR000504">
    <property type="entry name" value="RRM_dom"/>
</dbReference>
<feature type="domain" description="RRM" evidence="3">
    <location>
        <begin position="1"/>
        <end position="79"/>
    </location>
</feature>
<name>A0A328FFP1_9BACT</name>
<keyword evidence="7" id="KW-1185">Reference proteome</keyword>
<evidence type="ECO:0000259" key="3">
    <source>
        <dbReference type="PROSITE" id="PS50102"/>
    </source>
</evidence>
<dbReference type="PROSITE" id="PS50102">
    <property type="entry name" value="RRM"/>
    <property type="match status" value="1"/>
</dbReference>
<feature type="compositionally biased region" description="Basic and acidic residues" evidence="2">
    <location>
        <begin position="72"/>
        <end position="81"/>
    </location>
</feature>
<evidence type="ECO:0000256" key="1">
    <source>
        <dbReference type="ARBA" id="ARBA00022884"/>
    </source>
</evidence>
<dbReference type="EMBL" id="QLNI01000005">
    <property type="protein sequence ID" value="RAM03414.1"/>
    <property type="molecule type" value="Genomic_DNA"/>
</dbReference>
<keyword evidence="1" id="KW-0694">RNA-binding</keyword>
<dbReference type="Proteomes" id="UP000293902">
    <property type="component" value="Chromosome"/>
</dbReference>
<dbReference type="GO" id="GO:0003723">
    <property type="term" value="F:RNA binding"/>
    <property type="evidence" value="ECO:0007669"/>
    <property type="project" value="UniProtKB-KW"/>
</dbReference>
<dbReference type="Gene3D" id="3.30.70.330">
    <property type="match status" value="1"/>
</dbReference>
<sequence length="93" mass="10511">MKIYVGNMTELMTEETLRQAFEAFGEVESAKIITNRFNGRSKGFGFVEMPSNSEADKAIKALNGNIVDKKPIKVNHADSGGKKKKKPFRRRNY</sequence>
<evidence type="ECO:0000313" key="6">
    <source>
        <dbReference type="Proteomes" id="UP000248798"/>
    </source>
</evidence>
<dbReference type="OrthoDB" id="9798855at2"/>
<dbReference type="AlphaFoldDB" id="A0A328FFP1"/>
<dbReference type="InterPro" id="IPR012677">
    <property type="entry name" value="Nucleotide-bd_a/b_plait_sf"/>
</dbReference>
<dbReference type="Pfam" id="PF00076">
    <property type="entry name" value="RRM_1"/>
    <property type="match status" value="1"/>
</dbReference>
<dbReference type="InterPro" id="IPR052462">
    <property type="entry name" value="SLIRP/GR-RBP-like"/>
</dbReference>
<feature type="compositionally biased region" description="Basic residues" evidence="2">
    <location>
        <begin position="82"/>
        <end position="93"/>
    </location>
</feature>
<reference evidence="5 6" key="1">
    <citation type="submission" date="2018-06" db="EMBL/GenBank/DDBJ databases">
        <title>Complete Genome Sequence of Desulfobacter hydrogenophilus (DSM3380).</title>
        <authorList>
            <person name="Marietou A."/>
            <person name="Schreiber L."/>
            <person name="Marshall I."/>
            <person name="Jorgensen B."/>
        </authorList>
    </citation>
    <scope>NUCLEOTIDE SEQUENCE [LARGE SCALE GENOMIC DNA]</scope>
    <source>
        <strain evidence="5 6">DSM 3380</strain>
    </source>
</reference>
<evidence type="ECO:0000313" key="5">
    <source>
        <dbReference type="EMBL" id="RAM03414.1"/>
    </source>
</evidence>
<proteinExistence type="predicted"/>
<dbReference type="Proteomes" id="UP000248798">
    <property type="component" value="Unassembled WGS sequence"/>
</dbReference>
<protein>
    <submittedName>
        <fullName evidence="5">RNA-binding protein</fullName>
    </submittedName>
</protein>